<evidence type="ECO:0000313" key="1">
    <source>
        <dbReference type="EMBL" id="OAF64981.1"/>
    </source>
</evidence>
<evidence type="ECO:0000313" key="2">
    <source>
        <dbReference type="Proteomes" id="UP000078046"/>
    </source>
</evidence>
<organism evidence="1 2">
    <name type="scientific">Intoshia linei</name>
    <dbReference type="NCBI Taxonomy" id="1819745"/>
    <lineage>
        <taxon>Eukaryota</taxon>
        <taxon>Metazoa</taxon>
        <taxon>Spiralia</taxon>
        <taxon>Lophotrochozoa</taxon>
        <taxon>Mesozoa</taxon>
        <taxon>Orthonectida</taxon>
        <taxon>Rhopaluridae</taxon>
        <taxon>Intoshia</taxon>
    </lineage>
</organism>
<dbReference type="SMART" id="SM01411">
    <property type="entry name" value="Ephrin_rec_like"/>
    <property type="match status" value="1"/>
</dbReference>
<feature type="non-terminal residue" evidence="1">
    <location>
        <position position="234"/>
    </location>
</feature>
<dbReference type="AlphaFoldDB" id="A0A177AUB2"/>
<dbReference type="Gene3D" id="2.10.50.10">
    <property type="entry name" value="Tumor Necrosis Factor Receptor, subunit A, domain 2"/>
    <property type="match status" value="1"/>
</dbReference>
<dbReference type="Proteomes" id="UP000078046">
    <property type="component" value="Unassembled WGS sequence"/>
</dbReference>
<dbReference type="EMBL" id="LWCA01001510">
    <property type="protein sequence ID" value="OAF64981.1"/>
    <property type="molecule type" value="Genomic_DNA"/>
</dbReference>
<keyword evidence="2" id="KW-1185">Reference proteome</keyword>
<protein>
    <recommendedName>
        <fullName evidence="3">Tyrosine-protein kinase ephrin type A/B receptor-like domain-containing protein</fullName>
    </recommendedName>
</protein>
<proteinExistence type="predicted"/>
<comment type="caution">
    <text evidence="1">The sequence shown here is derived from an EMBL/GenBank/DDBJ whole genome shotgun (WGS) entry which is preliminary data.</text>
</comment>
<dbReference type="OrthoDB" id="439917at2759"/>
<evidence type="ECO:0008006" key="3">
    <source>
        <dbReference type="Google" id="ProtNLM"/>
    </source>
</evidence>
<accession>A0A177AUB2</accession>
<dbReference type="PANTHER" id="PTHR47236">
    <property type="entry name" value="GENE, 32742-RELATED-RELATED"/>
    <property type="match status" value="1"/>
</dbReference>
<gene>
    <name evidence="1" type="ORF">A3Q56_07298</name>
</gene>
<reference evidence="1 2" key="1">
    <citation type="submission" date="2016-04" db="EMBL/GenBank/DDBJ databases">
        <title>The genome of Intoshia linei affirms orthonectids as highly simplified spiralians.</title>
        <authorList>
            <person name="Mikhailov K.V."/>
            <person name="Slusarev G.S."/>
            <person name="Nikitin M.A."/>
            <person name="Logacheva M.D."/>
            <person name="Penin A."/>
            <person name="Aleoshin V."/>
            <person name="Panchin Y.V."/>
        </authorList>
    </citation>
    <scope>NUCLEOTIDE SEQUENCE [LARGE SCALE GENOMIC DNA]</scope>
    <source>
        <strain evidence="1">Intl2013</strain>
        <tissue evidence="1">Whole animal</tissue>
    </source>
</reference>
<dbReference type="PANTHER" id="PTHR47236:SF4">
    <property type="entry name" value="GENE 9195-RELATED"/>
    <property type="match status" value="1"/>
</dbReference>
<name>A0A177AUB2_9BILA</name>
<sequence length="234" mass="26671">MSVIRECVLESHGIVDKSGIFTLGHYCPERTEVPISCIEGYYNDQVGSVKRSDCKPCPINEFSPIKGNDKCYSCGGKAFQTNIGQSTCICSENTKIFQPSDKSCVCKQDYNSIKSGSIIICSKRIFSICGWQEYRNEYGECWTLNQWKDHCKSKVCIQKKADFVKFDIHAGICICGNQKLDSICDLKCRIRRENGPLKKFSKRHVVSYTPYPLLQDSLFDILNLVSKQNNYYIQ</sequence>